<sequence>MAMIDGSVQAAFAAQVVRSPEAVAVRCAGRELSYRELDERSNVLAHRLLGAGVGPEVPVAVLMERSADLVVALLGVLKAGAFYLPLHSGYPRERMQWIVDETSAGVLLTDRATYAKGLPDAPVVVTVDDAGDSAGFPVTDPGVGGRPDQLAYVMYTSGSTGTPKGVAVTHRDVLDLVVDGMFGGGAHERVLMVAPYAFDPSTYEVWVPLLRGGRTVVAPEGDPSVATLARLIGEEGITGLQVTAGLFRVMAEEDPGCFAGVREVITGGDVISPTAVRRVLEHCPTTVVRCAYGPTETTLFATQAPWTATDTVPAPIPVGRPLDGMEAYILDDSLSRAPVGTTAELYLSGAGLARGYYRRADLTAERFVADPFGPPGGRMYRTGDLARWSAEGLLEFVGRADDQVKIRGFRIELGEIEAVLGRHPGLAQVAVIAREDQPGDKRLAAYLVASAEDGTVDTEALRAHAAGLLPEYMVPTAFIVLDQLPLTSNGKLDRRALPAPDPTTAARTGRGPRNPREEILCGLFAEILGVPAVGIDDSFFELGGHSLLATRLVSRIRAILGVRLSIHRLLNTPTVAALSNLGQTAGEEQDSALEPVLNLRPAGSRSPLFCVHPGGGMAWCYAGLLRYVPKGHPVYGLQARGLAADEPLPADLDEMVEDYLGRIRAIQPSGPYALLGWSFGGKVAHNLAARLKQEGEEVSLLAVVDAGTDGHASSDGTRTQRDLLELAFDGIGAFHAEPGDGPIGMPRILEILKAHGGTLASLGERTVAALIDITENNLRISRATAPEKYDGDMLFVEAGGRNGTATGLGRTWEPYVSGRIETHVAPFEHMRLMSAEALAGIAPVLAQALAVPTK</sequence>
<dbReference type="Gene3D" id="3.40.50.980">
    <property type="match status" value="2"/>
</dbReference>
<evidence type="ECO:0000313" key="7">
    <source>
        <dbReference type="EMBL" id="ANJ11915.1"/>
    </source>
</evidence>
<dbReference type="Pfam" id="PF00501">
    <property type="entry name" value="AMP-binding"/>
    <property type="match status" value="1"/>
</dbReference>
<dbReference type="SUPFAM" id="SSF47336">
    <property type="entry name" value="ACP-like"/>
    <property type="match status" value="1"/>
</dbReference>
<dbReference type="KEGG" id="spav:Spa2297_32945"/>
<dbReference type="InterPro" id="IPR010071">
    <property type="entry name" value="AA_adenyl_dom"/>
</dbReference>
<keyword evidence="4" id="KW-0597">Phosphoprotein</keyword>
<geneLocation type="plasmid" evidence="8">
    <name>pspa1</name>
</geneLocation>
<dbReference type="GO" id="GO:0005829">
    <property type="term" value="C:cytosol"/>
    <property type="evidence" value="ECO:0007669"/>
    <property type="project" value="TreeGrafter"/>
</dbReference>
<dbReference type="Pfam" id="PF13193">
    <property type="entry name" value="AMP-binding_C"/>
    <property type="match status" value="1"/>
</dbReference>
<dbReference type="Gene3D" id="3.40.50.1820">
    <property type="entry name" value="alpha/beta hydrolase"/>
    <property type="match status" value="1"/>
</dbReference>
<dbReference type="GO" id="GO:0044550">
    <property type="term" value="P:secondary metabolite biosynthetic process"/>
    <property type="evidence" value="ECO:0007669"/>
    <property type="project" value="TreeGrafter"/>
</dbReference>
<dbReference type="PROSITE" id="PS50075">
    <property type="entry name" value="CARRIER"/>
    <property type="match status" value="1"/>
</dbReference>
<comment type="cofactor">
    <cofactor evidence="1">
        <name>pantetheine 4'-phosphate</name>
        <dbReference type="ChEBI" id="CHEBI:47942"/>
    </cofactor>
</comment>
<dbReference type="InterPro" id="IPR029058">
    <property type="entry name" value="AB_hydrolase_fold"/>
</dbReference>
<dbReference type="PANTHER" id="PTHR45527:SF1">
    <property type="entry name" value="FATTY ACID SYNTHASE"/>
    <property type="match status" value="1"/>
</dbReference>
<dbReference type="InterPro" id="IPR020806">
    <property type="entry name" value="PKS_PP-bd"/>
</dbReference>
<name>A0A191VAH4_9ACTN</name>
<feature type="domain" description="Carrier" evidence="6">
    <location>
        <begin position="511"/>
        <end position="586"/>
    </location>
</feature>
<keyword evidence="7" id="KW-0614">Plasmid</keyword>
<proteinExistence type="inferred from homology"/>
<gene>
    <name evidence="7" type="ORF">Spa2297_32945</name>
</gene>
<evidence type="ECO:0000259" key="6">
    <source>
        <dbReference type="PROSITE" id="PS50075"/>
    </source>
</evidence>
<dbReference type="Gene3D" id="2.30.38.10">
    <property type="entry name" value="Luciferase, Domain 3"/>
    <property type="match status" value="1"/>
</dbReference>
<dbReference type="CDD" id="cd12117">
    <property type="entry name" value="A_NRPS_Srf_like"/>
    <property type="match status" value="1"/>
</dbReference>
<protein>
    <recommendedName>
        <fullName evidence="6">Carrier domain-containing protein</fullName>
    </recommendedName>
</protein>
<dbReference type="FunFam" id="1.10.1200.10:FF:000005">
    <property type="entry name" value="Nonribosomal peptide synthetase 1"/>
    <property type="match status" value="1"/>
</dbReference>
<dbReference type="Pfam" id="PF00975">
    <property type="entry name" value="Thioesterase"/>
    <property type="match status" value="1"/>
</dbReference>
<dbReference type="SMART" id="SM00824">
    <property type="entry name" value="PKS_TE"/>
    <property type="match status" value="1"/>
</dbReference>
<dbReference type="InterPro" id="IPR009081">
    <property type="entry name" value="PP-bd_ACP"/>
</dbReference>
<dbReference type="EMBL" id="CP015867">
    <property type="protein sequence ID" value="ANJ11915.1"/>
    <property type="molecule type" value="Genomic_DNA"/>
</dbReference>
<dbReference type="InterPro" id="IPR000873">
    <property type="entry name" value="AMP-dep_synth/lig_dom"/>
</dbReference>
<organism evidence="7 8">
    <name type="scientific">Streptomyces parvulus</name>
    <dbReference type="NCBI Taxonomy" id="146923"/>
    <lineage>
        <taxon>Bacteria</taxon>
        <taxon>Bacillati</taxon>
        <taxon>Actinomycetota</taxon>
        <taxon>Actinomycetes</taxon>
        <taxon>Kitasatosporales</taxon>
        <taxon>Streptomycetaceae</taxon>
        <taxon>Streptomyces</taxon>
    </lineage>
</organism>
<evidence type="ECO:0000256" key="3">
    <source>
        <dbReference type="ARBA" id="ARBA00022450"/>
    </source>
</evidence>
<dbReference type="InterPro" id="IPR020802">
    <property type="entry name" value="TesA-like"/>
</dbReference>
<dbReference type="InterPro" id="IPR045851">
    <property type="entry name" value="AMP-bd_C_sf"/>
</dbReference>
<dbReference type="InterPro" id="IPR025110">
    <property type="entry name" value="AMP-bd_C"/>
</dbReference>
<dbReference type="FunFam" id="3.30.300.30:FF:000010">
    <property type="entry name" value="Enterobactin synthetase component F"/>
    <property type="match status" value="1"/>
</dbReference>
<dbReference type="GO" id="GO:0031177">
    <property type="term" value="F:phosphopantetheine binding"/>
    <property type="evidence" value="ECO:0007669"/>
    <property type="project" value="InterPro"/>
</dbReference>
<keyword evidence="3" id="KW-0596">Phosphopantetheine</keyword>
<evidence type="ECO:0000256" key="5">
    <source>
        <dbReference type="SAM" id="MobiDB-lite"/>
    </source>
</evidence>
<dbReference type="Proteomes" id="UP000078468">
    <property type="component" value="Plasmid pspa1"/>
</dbReference>
<evidence type="ECO:0000313" key="8">
    <source>
        <dbReference type="Proteomes" id="UP000078468"/>
    </source>
</evidence>
<dbReference type="Pfam" id="PF00550">
    <property type="entry name" value="PP-binding"/>
    <property type="match status" value="1"/>
</dbReference>
<comment type="similarity">
    <text evidence="2">Belongs to the ATP-dependent AMP-binding enzyme family.</text>
</comment>
<dbReference type="SUPFAM" id="SSF53474">
    <property type="entry name" value="alpha/beta-Hydrolases"/>
    <property type="match status" value="1"/>
</dbReference>
<dbReference type="Gene3D" id="3.30.300.30">
    <property type="match status" value="1"/>
</dbReference>
<dbReference type="InterPro" id="IPR036736">
    <property type="entry name" value="ACP-like_sf"/>
</dbReference>
<dbReference type="InterPro" id="IPR006162">
    <property type="entry name" value="Ppantetheine_attach_site"/>
</dbReference>
<accession>A0A191VAH4</accession>
<dbReference type="InterPro" id="IPR020845">
    <property type="entry name" value="AMP-binding_CS"/>
</dbReference>
<dbReference type="SUPFAM" id="SSF56801">
    <property type="entry name" value="Acetyl-CoA synthetase-like"/>
    <property type="match status" value="1"/>
</dbReference>
<dbReference type="PROSITE" id="PS00012">
    <property type="entry name" value="PHOSPHOPANTETHEINE"/>
    <property type="match status" value="1"/>
</dbReference>
<feature type="region of interest" description="Disordered" evidence="5">
    <location>
        <begin position="492"/>
        <end position="513"/>
    </location>
</feature>
<dbReference type="PROSITE" id="PS00455">
    <property type="entry name" value="AMP_BINDING"/>
    <property type="match status" value="1"/>
</dbReference>
<reference evidence="7 8" key="1">
    <citation type="submission" date="2016-05" db="EMBL/GenBank/DDBJ databases">
        <title>Non-Contiguous Finished Genome Sequence of Streptomyces parvulus 2297 Integrated Site-Specifically with Actinophage R4.</title>
        <authorList>
            <person name="Nishizawa T."/>
            <person name="Miura T."/>
            <person name="Harada C."/>
            <person name="Guo Y."/>
            <person name="Narisawa K."/>
            <person name="Ohta H."/>
            <person name="Takahashi H."/>
            <person name="Shirai M."/>
        </authorList>
    </citation>
    <scope>NUCLEOTIDE SEQUENCE [LARGE SCALE GENOMIC DNA]</scope>
    <source>
        <strain evidence="7 8">2297</strain>
        <plasmid evidence="8">pspa1</plasmid>
    </source>
</reference>
<dbReference type="GO" id="GO:0043041">
    <property type="term" value="P:amino acid activation for nonribosomal peptide biosynthetic process"/>
    <property type="evidence" value="ECO:0007669"/>
    <property type="project" value="TreeGrafter"/>
</dbReference>
<dbReference type="SMART" id="SM00823">
    <property type="entry name" value="PKS_PP"/>
    <property type="match status" value="1"/>
</dbReference>
<dbReference type="NCBIfam" id="TIGR01733">
    <property type="entry name" value="AA-adenyl-dom"/>
    <property type="match status" value="1"/>
</dbReference>
<dbReference type="FunFam" id="3.40.50.980:FF:000001">
    <property type="entry name" value="Non-ribosomal peptide synthetase"/>
    <property type="match status" value="1"/>
</dbReference>
<dbReference type="GO" id="GO:0017000">
    <property type="term" value="P:antibiotic biosynthetic process"/>
    <property type="evidence" value="ECO:0007669"/>
    <property type="project" value="UniProtKB-ARBA"/>
</dbReference>
<dbReference type="PANTHER" id="PTHR45527">
    <property type="entry name" value="NONRIBOSOMAL PEPTIDE SYNTHETASE"/>
    <property type="match status" value="1"/>
</dbReference>
<evidence type="ECO:0000256" key="1">
    <source>
        <dbReference type="ARBA" id="ARBA00001957"/>
    </source>
</evidence>
<dbReference type="InterPro" id="IPR001031">
    <property type="entry name" value="Thioesterase"/>
</dbReference>
<evidence type="ECO:0000256" key="4">
    <source>
        <dbReference type="ARBA" id="ARBA00022553"/>
    </source>
</evidence>
<evidence type="ECO:0000256" key="2">
    <source>
        <dbReference type="ARBA" id="ARBA00006432"/>
    </source>
</evidence>
<dbReference type="AlphaFoldDB" id="A0A191VAH4"/>